<protein>
    <recommendedName>
        <fullName evidence="7">Zn(2)-C6 fungal-type domain-containing protein</fullName>
    </recommendedName>
</protein>
<feature type="domain" description="Zn(2)-C6 fungal-type" evidence="7">
    <location>
        <begin position="12"/>
        <end position="50"/>
    </location>
</feature>
<keyword evidence="4" id="KW-0804">Transcription</keyword>
<name>A0AAJ8KQ72_9TREE</name>
<evidence type="ECO:0000256" key="6">
    <source>
        <dbReference type="SAM" id="MobiDB-lite"/>
    </source>
</evidence>
<reference evidence="8" key="1">
    <citation type="submission" date="2013-07" db="EMBL/GenBank/DDBJ databases">
        <authorList>
            <consortium name="The Broad Institute Genome Sequencing Platform"/>
            <person name="Cuomo C."/>
            <person name="Litvintseva A."/>
            <person name="Chen Y."/>
            <person name="Heitman J."/>
            <person name="Sun S."/>
            <person name="Springer D."/>
            <person name="Dromer F."/>
            <person name="Young S.K."/>
            <person name="Zeng Q."/>
            <person name="Gargeya S."/>
            <person name="Fitzgerald M."/>
            <person name="Abouelleil A."/>
            <person name="Alvarado L."/>
            <person name="Berlin A.M."/>
            <person name="Chapman S.B."/>
            <person name="Dewar J."/>
            <person name="Goldberg J."/>
            <person name="Griggs A."/>
            <person name="Gujja S."/>
            <person name="Hansen M."/>
            <person name="Howarth C."/>
            <person name="Imamovic A."/>
            <person name="Larimer J."/>
            <person name="McCowan C."/>
            <person name="Murphy C."/>
            <person name="Pearson M."/>
            <person name="Priest M."/>
            <person name="Roberts A."/>
            <person name="Saif S."/>
            <person name="Shea T."/>
            <person name="Sykes S."/>
            <person name="Wortman J."/>
            <person name="Nusbaum C."/>
            <person name="Birren B."/>
        </authorList>
    </citation>
    <scope>NUCLEOTIDE SEQUENCE</scope>
    <source>
        <strain evidence="8">CBS 10117</strain>
    </source>
</reference>
<evidence type="ECO:0000313" key="9">
    <source>
        <dbReference type="Proteomes" id="UP000078595"/>
    </source>
</evidence>
<dbReference type="Proteomes" id="UP000078595">
    <property type="component" value="Chromosome 5"/>
</dbReference>
<dbReference type="GO" id="GO:0000981">
    <property type="term" value="F:DNA-binding transcription factor activity, RNA polymerase II-specific"/>
    <property type="evidence" value="ECO:0007669"/>
    <property type="project" value="InterPro"/>
</dbReference>
<dbReference type="CDD" id="cd12148">
    <property type="entry name" value="fungal_TF_MHR"/>
    <property type="match status" value="1"/>
</dbReference>
<evidence type="ECO:0000256" key="4">
    <source>
        <dbReference type="ARBA" id="ARBA00023163"/>
    </source>
</evidence>
<evidence type="ECO:0000256" key="3">
    <source>
        <dbReference type="ARBA" id="ARBA00023125"/>
    </source>
</evidence>
<dbReference type="SMART" id="SM00066">
    <property type="entry name" value="GAL4"/>
    <property type="match status" value="1"/>
</dbReference>
<dbReference type="AlphaFoldDB" id="A0AAJ8KQ72"/>
<dbReference type="GO" id="GO:0005634">
    <property type="term" value="C:nucleus"/>
    <property type="evidence" value="ECO:0007669"/>
    <property type="project" value="UniProtKB-SubCell"/>
</dbReference>
<evidence type="ECO:0000256" key="5">
    <source>
        <dbReference type="ARBA" id="ARBA00023242"/>
    </source>
</evidence>
<dbReference type="InterPro" id="IPR001138">
    <property type="entry name" value="Zn2Cys6_DnaBD"/>
</dbReference>
<dbReference type="RefSeq" id="XP_065824982.1">
    <property type="nucleotide sequence ID" value="XM_065968910.1"/>
</dbReference>
<evidence type="ECO:0000313" key="8">
    <source>
        <dbReference type="EMBL" id="WWC61547.1"/>
    </source>
</evidence>
<dbReference type="KEGG" id="kdj:28968589"/>
<dbReference type="GO" id="GO:0000976">
    <property type="term" value="F:transcription cis-regulatory region binding"/>
    <property type="evidence" value="ECO:0007669"/>
    <property type="project" value="TreeGrafter"/>
</dbReference>
<accession>A0AAJ8KQ72</accession>
<dbReference type="InterPro" id="IPR051089">
    <property type="entry name" value="prtT"/>
</dbReference>
<dbReference type="GeneID" id="28968589"/>
<comment type="subcellular location">
    <subcellularLocation>
        <location evidence="1">Nucleus</location>
    </subcellularLocation>
</comment>
<proteinExistence type="predicted"/>
<dbReference type="EMBL" id="CP144534">
    <property type="protein sequence ID" value="WWC61547.1"/>
    <property type="molecule type" value="Genomic_DNA"/>
</dbReference>
<dbReference type="GO" id="GO:0008270">
    <property type="term" value="F:zinc ion binding"/>
    <property type="evidence" value="ECO:0007669"/>
    <property type="project" value="InterPro"/>
</dbReference>
<sequence length="633" mass="70833">MPPEDPIRCTLACLNCRAAKAKCVVLPDAGPSLSTKSCNRCVKYGLECLHSSRRKRGTGPTARALMKASMSVQPPADDTCQLLPSSGVIPPTSREAAGRKQPSFHAGQGREIQTRPIFDPGSSGTIDTVGSGGQTDLSRRRQIDVTDHLDPHVGDSPPPLFTGEPGTWFDTHSHAKRGSSCPITPCNSRDSPVHLSLLSLLEAKDLVFKFAAYLNPIIAIFDSNDDLYASIEQQFVLLSSVLAVSAKFFRIDLSDVLMSHAQISLQRAIFAGECSISLIKALIVLVFWKDPADKSAWTKIGIALRLSYQLSLHEISCSTVTEQDYEQKRDGQRTWYCLSCMDRSYSDMFDLPVTTKLEEYGDIEGWVGRLANSPHNAADWHLASSMTIASAHHTWMNYKRRRHAMPSDWKRDVMSDLETQFLRHIERWFGPSSPLSAIERDFLLWYDYRLIVNIKFERLENALSSDAAALLEDTYNAARIFVDQTRVVAANGSLLYLQDATAVHLSSLGILLYKLFWKFSTARRRSVISMIQEMRQYIQPLADDRQRLYAFYIARFLDRLLLKIKVESRMPSRAASPADLDSSTFALNQQLMQTTLPQGGGDTQEVFPLDASLFPSLTSTEDAYCEFFANIQS</sequence>
<dbReference type="PANTHER" id="PTHR31845:SF19">
    <property type="entry name" value="TRANSCRIPTION FACTOR DOMAIN-CONTAINING PROTEIN"/>
    <property type="match status" value="1"/>
</dbReference>
<keyword evidence="2" id="KW-0805">Transcription regulation</keyword>
<evidence type="ECO:0000256" key="2">
    <source>
        <dbReference type="ARBA" id="ARBA00023015"/>
    </source>
</evidence>
<dbReference type="Gene3D" id="4.10.240.10">
    <property type="entry name" value="Zn(2)-C6 fungal-type DNA-binding domain"/>
    <property type="match status" value="1"/>
</dbReference>
<feature type="region of interest" description="Disordered" evidence="6">
    <location>
        <begin position="90"/>
        <end position="136"/>
    </location>
</feature>
<evidence type="ECO:0000259" key="7">
    <source>
        <dbReference type="PROSITE" id="PS50048"/>
    </source>
</evidence>
<gene>
    <name evidence="8" type="ORF">I303_104131</name>
</gene>
<reference evidence="8" key="2">
    <citation type="submission" date="2024-02" db="EMBL/GenBank/DDBJ databases">
        <title>Comparative genomics of Cryptococcus and Kwoniella reveals pathogenesis evolution and contrasting modes of karyotype evolution via chromosome fusion or intercentromeric recombination.</title>
        <authorList>
            <person name="Coelho M.A."/>
            <person name="David-Palma M."/>
            <person name="Shea T."/>
            <person name="Bowers K."/>
            <person name="McGinley-Smith S."/>
            <person name="Mohammad A.W."/>
            <person name="Gnirke A."/>
            <person name="Yurkov A.M."/>
            <person name="Nowrousian M."/>
            <person name="Sun S."/>
            <person name="Cuomo C.A."/>
            <person name="Heitman J."/>
        </authorList>
    </citation>
    <scope>NUCLEOTIDE SEQUENCE</scope>
    <source>
        <strain evidence="8">CBS 10117</strain>
    </source>
</reference>
<dbReference type="SUPFAM" id="SSF57701">
    <property type="entry name" value="Zn2/Cys6 DNA-binding domain"/>
    <property type="match status" value="1"/>
</dbReference>
<dbReference type="PANTHER" id="PTHR31845">
    <property type="entry name" value="FINGER DOMAIN PROTEIN, PUTATIVE-RELATED"/>
    <property type="match status" value="1"/>
</dbReference>
<organism evidence="8 9">
    <name type="scientific">Kwoniella dejecticola CBS 10117</name>
    <dbReference type="NCBI Taxonomy" id="1296121"/>
    <lineage>
        <taxon>Eukaryota</taxon>
        <taxon>Fungi</taxon>
        <taxon>Dikarya</taxon>
        <taxon>Basidiomycota</taxon>
        <taxon>Agaricomycotina</taxon>
        <taxon>Tremellomycetes</taxon>
        <taxon>Tremellales</taxon>
        <taxon>Cryptococcaceae</taxon>
        <taxon>Kwoniella</taxon>
    </lineage>
</organism>
<keyword evidence="5" id="KW-0539">Nucleus</keyword>
<dbReference type="InterPro" id="IPR036864">
    <property type="entry name" value="Zn2-C6_fun-type_DNA-bd_sf"/>
</dbReference>
<keyword evidence="9" id="KW-1185">Reference proteome</keyword>
<dbReference type="PROSITE" id="PS50048">
    <property type="entry name" value="ZN2_CY6_FUNGAL_2"/>
    <property type="match status" value="1"/>
</dbReference>
<dbReference type="CDD" id="cd00067">
    <property type="entry name" value="GAL4"/>
    <property type="match status" value="1"/>
</dbReference>
<evidence type="ECO:0000256" key="1">
    <source>
        <dbReference type="ARBA" id="ARBA00004123"/>
    </source>
</evidence>
<keyword evidence="3" id="KW-0238">DNA-binding</keyword>